<proteinExistence type="predicted"/>
<sequence>MQELTQHYEPASTLPLYLKSVQTGKLHVPGGSGGSKSSFVWIQPLSPQGTLQIEDERIQLASGEGVLLYAADNRVQRIHSRDAIFRAVTFGGTLALSLLSSFQLAPGLYGWDEKSVLSAFLRNSWEASLDNKDYTDLEGSNLLYTFLVLLKQCAGWRSPVAAAKRAPQFEKLLCHLQNEYADPELGIETMAKVMGVSPQHLHAMFKKYTGVSPYSYLLHLRLDKSKELLLCTDYTVKKIAAMVGFRDVCHYIASFRKSTGWTPEKYRSREAHQLAVT</sequence>
<dbReference type="InterPro" id="IPR018062">
    <property type="entry name" value="HTH_AraC-typ_CS"/>
</dbReference>
<dbReference type="PANTHER" id="PTHR43280">
    <property type="entry name" value="ARAC-FAMILY TRANSCRIPTIONAL REGULATOR"/>
    <property type="match status" value="1"/>
</dbReference>
<evidence type="ECO:0000256" key="2">
    <source>
        <dbReference type="ARBA" id="ARBA00023125"/>
    </source>
</evidence>
<dbReference type="PANTHER" id="PTHR43280:SF31">
    <property type="entry name" value="TRANSCRIPTIONAL REGULATORY PROTEIN"/>
    <property type="match status" value="1"/>
</dbReference>
<dbReference type="Proteomes" id="UP000031967">
    <property type="component" value="Unassembled WGS sequence"/>
</dbReference>
<comment type="caution">
    <text evidence="5">The sequence shown here is derived from an EMBL/GenBank/DDBJ whole genome shotgun (WGS) entry which is preliminary data.</text>
</comment>
<dbReference type="InterPro" id="IPR009057">
    <property type="entry name" value="Homeodomain-like_sf"/>
</dbReference>
<keyword evidence="6" id="KW-1185">Reference proteome</keyword>
<organism evidence="5 6">
    <name type="scientific">Gordoniibacillus kamchatkensis</name>
    <dbReference type="NCBI Taxonomy" id="1590651"/>
    <lineage>
        <taxon>Bacteria</taxon>
        <taxon>Bacillati</taxon>
        <taxon>Bacillota</taxon>
        <taxon>Bacilli</taxon>
        <taxon>Bacillales</taxon>
        <taxon>Paenibacillaceae</taxon>
        <taxon>Gordoniibacillus</taxon>
    </lineage>
</organism>
<dbReference type="SMART" id="SM00342">
    <property type="entry name" value="HTH_ARAC"/>
    <property type="match status" value="1"/>
</dbReference>
<evidence type="ECO:0000259" key="4">
    <source>
        <dbReference type="PROSITE" id="PS01124"/>
    </source>
</evidence>
<dbReference type="Pfam" id="PF12833">
    <property type="entry name" value="HTH_18"/>
    <property type="match status" value="1"/>
</dbReference>
<evidence type="ECO:0000313" key="6">
    <source>
        <dbReference type="Proteomes" id="UP000031967"/>
    </source>
</evidence>
<dbReference type="RefSeq" id="WP_041047620.1">
    <property type="nucleotide sequence ID" value="NZ_JXAK01000016.1"/>
</dbReference>
<dbReference type="InterPro" id="IPR018060">
    <property type="entry name" value="HTH_AraC"/>
</dbReference>
<evidence type="ECO:0000256" key="3">
    <source>
        <dbReference type="ARBA" id="ARBA00023163"/>
    </source>
</evidence>
<dbReference type="Gene3D" id="1.10.10.60">
    <property type="entry name" value="Homeodomain-like"/>
    <property type="match status" value="2"/>
</dbReference>
<evidence type="ECO:0000313" key="5">
    <source>
        <dbReference type="EMBL" id="KIL40772.1"/>
    </source>
</evidence>
<feature type="domain" description="HTH araC/xylS-type" evidence="4">
    <location>
        <begin position="170"/>
        <end position="269"/>
    </location>
</feature>
<name>A0ABR5AIA6_9BACL</name>
<protein>
    <recommendedName>
        <fullName evidence="4">HTH araC/xylS-type domain-containing protein</fullName>
    </recommendedName>
</protein>
<accession>A0ABR5AIA6</accession>
<reference evidence="5 6" key="1">
    <citation type="submission" date="2014-12" db="EMBL/GenBank/DDBJ databases">
        <title>Draft genome sequence of Paenibacillus kamchatkensis strain B-2647.</title>
        <authorList>
            <person name="Karlyshev A.V."/>
            <person name="Kudryashova E.B."/>
        </authorList>
    </citation>
    <scope>NUCLEOTIDE SEQUENCE [LARGE SCALE GENOMIC DNA]</scope>
    <source>
        <strain evidence="5 6">VKM B-2647</strain>
    </source>
</reference>
<evidence type="ECO:0000256" key="1">
    <source>
        <dbReference type="ARBA" id="ARBA00023015"/>
    </source>
</evidence>
<gene>
    <name evidence="5" type="ORF">SD70_11000</name>
</gene>
<keyword evidence="1" id="KW-0805">Transcription regulation</keyword>
<dbReference type="PROSITE" id="PS00041">
    <property type="entry name" value="HTH_ARAC_FAMILY_1"/>
    <property type="match status" value="1"/>
</dbReference>
<keyword evidence="3" id="KW-0804">Transcription</keyword>
<dbReference type="EMBL" id="JXAK01000016">
    <property type="protein sequence ID" value="KIL40772.1"/>
    <property type="molecule type" value="Genomic_DNA"/>
</dbReference>
<dbReference type="SUPFAM" id="SSF46689">
    <property type="entry name" value="Homeodomain-like"/>
    <property type="match status" value="2"/>
</dbReference>
<keyword evidence="2" id="KW-0238">DNA-binding</keyword>
<dbReference type="PROSITE" id="PS01124">
    <property type="entry name" value="HTH_ARAC_FAMILY_2"/>
    <property type="match status" value="1"/>
</dbReference>